<accession>A0A3R7QJG6</accession>
<dbReference type="PANTHER" id="PTHR33539">
    <property type="entry name" value="UPF0764 PROTEIN C16ORF89"/>
    <property type="match status" value="1"/>
</dbReference>
<protein>
    <submittedName>
        <fullName evidence="3">Putative UPF0764 protein C16orf89-like</fullName>
    </submittedName>
</protein>
<feature type="region of interest" description="Disordered" evidence="1">
    <location>
        <begin position="52"/>
        <end position="72"/>
    </location>
</feature>
<dbReference type="PANTHER" id="PTHR33539:SF1">
    <property type="entry name" value="UPF0764 PROTEIN C16ORF89"/>
    <property type="match status" value="1"/>
</dbReference>
<dbReference type="GO" id="GO:0005829">
    <property type="term" value="C:cytosol"/>
    <property type="evidence" value="ECO:0007669"/>
    <property type="project" value="TreeGrafter"/>
</dbReference>
<keyword evidence="4" id="KW-1185">Reference proteome</keyword>
<dbReference type="InterPro" id="IPR031751">
    <property type="entry name" value="DUF4735"/>
</dbReference>
<dbReference type="EMBL" id="QCYY01002563">
    <property type="protein sequence ID" value="ROT69451.1"/>
    <property type="molecule type" value="Genomic_DNA"/>
</dbReference>
<evidence type="ECO:0000256" key="1">
    <source>
        <dbReference type="SAM" id="MobiDB-lite"/>
    </source>
</evidence>
<reference evidence="3 4" key="1">
    <citation type="submission" date="2018-04" db="EMBL/GenBank/DDBJ databases">
        <authorList>
            <person name="Zhang X."/>
            <person name="Yuan J."/>
            <person name="Li F."/>
            <person name="Xiang J."/>
        </authorList>
    </citation>
    <scope>NUCLEOTIDE SEQUENCE [LARGE SCALE GENOMIC DNA]</scope>
    <source>
        <tissue evidence="3">Muscle</tissue>
    </source>
</reference>
<sequence>MLATANALPVITLLTSVTYGSYGSPVLSSVDILFDDQFPLLRKLPPLYRQRDGQVMVPREGRSSSAREGPQPDMQMLRKAMDACWRVLWYYRGHTAQMNLDAVIGTRIAEAQFQLVSDALQDQLSTRKSEAMQDTLASLLDLRDLASQVNTEAEPVVMTSEPEYYAQLGKILAKGFWEVPLVTRHVNASARRDTQDPVSRRVLDETEQLLEFQSDKCLAEELGTSCRRRGESRRSAEECERCSITEECWSRMTRPGYSGYSLTHQAFYILIGLQAGCGEAVHLLTRRTTDGGSVRELLDRICADVLTEAEVIAQASFPQYRRDLFMEQGALCGIAGYRDFFRRNWLEEVLSWQREPGCFGDSEVYPQWHSLPTPSPVHAKSVARRGRCPAAASPTSPPSASATSASASVSSSPPTSCRALKDTRPTAAFEVLSCVV</sequence>
<dbReference type="AlphaFoldDB" id="A0A3R7QJG6"/>
<dbReference type="GO" id="GO:0016020">
    <property type="term" value="C:membrane"/>
    <property type="evidence" value="ECO:0007669"/>
    <property type="project" value="TreeGrafter"/>
</dbReference>
<evidence type="ECO:0000313" key="4">
    <source>
        <dbReference type="Proteomes" id="UP000283509"/>
    </source>
</evidence>
<evidence type="ECO:0000313" key="3">
    <source>
        <dbReference type="EMBL" id="ROT69451.1"/>
    </source>
</evidence>
<feature type="chain" id="PRO_5018657220" evidence="2">
    <location>
        <begin position="24"/>
        <end position="436"/>
    </location>
</feature>
<dbReference type="OrthoDB" id="5949187at2759"/>
<dbReference type="Pfam" id="PF15882">
    <property type="entry name" value="DUF4735"/>
    <property type="match status" value="1"/>
</dbReference>
<keyword evidence="2" id="KW-0732">Signal</keyword>
<feature type="region of interest" description="Disordered" evidence="1">
    <location>
        <begin position="376"/>
        <end position="420"/>
    </location>
</feature>
<feature type="compositionally biased region" description="Low complexity" evidence="1">
    <location>
        <begin position="389"/>
        <end position="416"/>
    </location>
</feature>
<dbReference type="Proteomes" id="UP000283509">
    <property type="component" value="Unassembled WGS sequence"/>
</dbReference>
<name>A0A3R7QJG6_PENVA</name>
<comment type="caution">
    <text evidence="3">The sequence shown here is derived from an EMBL/GenBank/DDBJ whole genome shotgun (WGS) entry which is preliminary data.</text>
</comment>
<reference evidence="3 4" key="2">
    <citation type="submission" date="2019-01" db="EMBL/GenBank/DDBJ databases">
        <title>The decoding of complex shrimp genome reveals the adaptation for benthos swimmer, frequently molting mechanism and breeding impact on genome.</title>
        <authorList>
            <person name="Sun Y."/>
            <person name="Gao Y."/>
            <person name="Yu Y."/>
        </authorList>
    </citation>
    <scope>NUCLEOTIDE SEQUENCE [LARGE SCALE GENOMIC DNA]</scope>
    <source>
        <tissue evidence="3">Muscle</tissue>
    </source>
</reference>
<proteinExistence type="predicted"/>
<dbReference type="STRING" id="6689.A0A3R7QJG6"/>
<organism evidence="3 4">
    <name type="scientific">Penaeus vannamei</name>
    <name type="common">Whiteleg shrimp</name>
    <name type="synonym">Litopenaeus vannamei</name>
    <dbReference type="NCBI Taxonomy" id="6689"/>
    <lineage>
        <taxon>Eukaryota</taxon>
        <taxon>Metazoa</taxon>
        <taxon>Ecdysozoa</taxon>
        <taxon>Arthropoda</taxon>
        <taxon>Crustacea</taxon>
        <taxon>Multicrustacea</taxon>
        <taxon>Malacostraca</taxon>
        <taxon>Eumalacostraca</taxon>
        <taxon>Eucarida</taxon>
        <taxon>Decapoda</taxon>
        <taxon>Dendrobranchiata</taxon>
        <taxon>Penaeoidea</taxon>
        <taxon>Penaeidae</taxon>
        <taxon>Penaeus</taxon>
    </lineage>
</organism>
<feature type="signal peptide" evidence="2">
    <location>
        <begin position="1"/>
        <end position="23"/>
    </location>
</feature>
<evidence type="ECO:0000256" key="2">
    <source>
        <dbReference type="SAM" id="SignalP"/>
    </source>
</evidence>
<gene>
    <name evidence="3" type="ORF">C7M84_012344</name>
</gene>